<dbReference type="Proteomes" id="UP001152523">
    <property type="component" value="Unassembled WGS sequence"/>
</dbReference>
<evidence type="ECO:0008006" key="4">
    <source>
        <dbReference type="Google" id="ProtNLM"/>
    </source>
</evidence>
<keyword evidence="1" id="KW-0175">Coiled coil</keyword>
<comment type="caution">
    <text evidence="2">The sequence shown here is derived from an EMBL/GenBank/DDBJ whole genome shotgun (WGS) entry which is preliminary data.</text>
</comment>
<name>A0AAV0G2K1_9ASTE</name>
<dbReference type="AlphaFoldDB" id="A0AAV0G2K1"/>
<gene>
    <name evidence="2" type="ORF">CEPIT_LOCUS39713</name>
</gene>
<keyword evidence="3" id="KW-1185">Reference proteome</keyword>
<dbReference type="Gene3D" id="2.170.150.80">
    <property type="entry name" value="NAC domain"/>
    <property type="match status" value="1"/>
</dbReference>
<dbReference type="EMBL" id="CAMAPF010001038">
    <property type="protein sequence ID" value="CAH9142194.1"/>
    <property type="molecule type" value="Genomic_DNA"/>
</dbReference>
<dbReference type="GO" id="GO:0006355">
    <property type="term" value="P:regulation of DNA-templated transcription"/>
    <property type="evidence" value="ECO:0007669"/>
    <property type="project" value="InterPro"/>
</dbReference>
<reference evidence="2" key="1">
    <citation type="submission" date="2022-07" db="EMBL/GenBank/DDBJ databases">
        <authorList>
            <person name="Macas J."/>
            <person name="Novak P."/>
            <person name="Neumann P."/>
        </authorList>
    </citation>
    <scope>NUCLEOTIDE SEQUENCE</scope>
</reference>
<feature type="coiled-coil region" evidence="1">
    <location>
        <begin position="1"/>
        <end position="37"/>
    </location>
</feature>
<evidence type="ECO:0000313" key="3">
    <source>
        <dbReference type="Proteomes" id="UP001152523"/>
    </source>
</evidence>
<organism evidence="2 3">
    <name type="scientific">Cuscuta epithymum</name>
    <dbReference type="NCBI Taxonomy" id="186058"/>
    <lineage>
        <taxon>Eukaryota</taxon>
        <taxon>Viridiplantae</taxon>
        <taxon>Streptophyta</taxon>
        <taxon>Embryophyta</taxon>
        <taxon>Tracheophyta</taxon>
        <taxon>Spermatophyta</taxon>
        <taxon>Magnoliopsida</taxon>
        <taxon>eudicotyledons</taxon>
        <taxon>Gunneridae</taxon>
        <taxon>Pentapetalae</taxon>
        <taxon>asterids</taxon>
        <taxon>lamiids</taxon>
        <taxon>Solanales</taxon>
        <taxon>Convolvulaceae</taxon>
        <taxon>Cuscuteae</taxon>
        <taxon>Cuscuta</taxon>
        <taxon>Cuscuta subgen. Cuscuta</taxon>
    </lineage>
</organism>
<accession>A0AAV0G2K1</accession>
<evidence type="ECO:0000313" key="2">
    <source>
        <dbReference type="EMBL" id="CAH9142194.1"/>
    </source>
</evidence>
<dbReference type="GO" id="GO:0003677">
    <property type="term" value="F:DNA binding"/>
    <property type="evidence" value="ECO:0007669"/>
    <property type="project" value="InterPro"/>
</dbReference>
<dbReference type="InterPro" id="IPR036093">
    <property type="entry name" value="NAC_dom_sf"/>
</dbReference>
<proteinExistence type="predicted"/>
<evidence type="ECO:0000256" key="1">
    <source>
        <dbReference type="SAM" id="Coils"/>
    </source>
</evidence>
<sequence>MAEAEARRATAEAGIAKADAEARIARADAEARISTAEAQAKIPAWEDGVDEITVLYRISKDDVLLKTDECWPAFDRSFPKRIAKVYNNPHPRFFSPQFPRLKNIYEIDPEKLSDEFGEPTEKTWHFITLHSNGFFKLPTLEVVGGIGYWKVLRETDGMKYFQYYRGKYPDGVQTDWLMDMEKLPAPPRIDTYVKCKIYLQPEEAAVAVTVNYVLPPNRVLEGGIPKSS</sequence>
<dbReference type="SUPFAM" id="SSF101941">
    <property type="entry name" value="NAC domain"/>
    <property type="match status" value="1"/>
</dbReference>
<protein>
    <recommendedName>
        <fullName evidence="4">NAC domain-containing protein</fullName>
    </recommendedName>
</protein>